<name>A0A2P2JCT5_RHIMU</name>
<feature type="transmembrane region" description="Helical" evidence="1">
    <location>
        <begin position="56"/>
        <end position="78"/>
    </location>
</feature>
<proteinExistence type="predicted"/>
<evidence type="ECO:0000256" key="1">
    <source>
        <dbReference type="SAM" id="Phobius"/>
    </source>
</evidence>
<organism evidence="2">
    <name type="scientific">Rhizophora mucronata</name>
    <name type="common">Asiatic mangrove</name>
    <dbReference type="NCBI Taxonomy" id="61149"/>
    <lineage>
        <taxon>Eukaryota</taxon>
        <taxon>Viridiplantae</taxon>
        <taxon>Streptophyta</taxon>
        <taxon>Embryophyta</taxon>
        <taxon>Tracheophyta</taxon>
        <taxon>Spermatophyta</taxon>
        <taxon>Magnoliopsida</taxon>
        <taxon>eudicotyledons</taxon>
        <taxon>Gunneridae</taxon>
        <taxon>Pentapetalae</taxon>
        <taxon>rosids</taxon>
        <taxon>fabids</taxon>
        <taxon>Malpighiales</taxon>
        <taxon>Rhizophoraceae</taxon>
        <taxon>Rhizophora</taxon>
    </lineage>
</organism>
<reference evidence="2" key="1">
    <citation type="submission" date="2018-02" db="EMBL/GenBank/DDBJ databases">
        <title>Rhizophora mucronata_Transcriptome.</title>
        <authorList>
            <person name="Meera S.P."/>
            <person name="Sreeshan A."/>
            <person name="Augustine A."/>
        </authorList>
    </citation>
    <scope>NUCLEOTIDE SEQUENCE</scope>
    <source>
        <tissue evidence="2">Leaf</tissue>
    </source>
</reference>
<dbReference type="EMBL" id="GGEC01010807">
    <property type="protein sequence ID" value="MBW91290.1"/>
    <property type="molecule type" value="Transcribed_RNA"/>
</dbReference>
<keyword evidence="1" id="KW-0812">Transmembrane</keyword>
<evidence type="ECO:0000313" key="2">
    <source>
        <dbReference type="EMBL" id="MBW91290.1"/>
    </source>
</evidence>
<dbReference type="AlphaFoldDB" id="A0A2P2JCT5"/>
<dbReference type="PROSITE" id="PS51257">
    <property type="entry name" value="PROKAR_LIPOPROTEIN"/>
    <property type="match status" value="1"/>
</dbReference>
<keyword evidence="1" id="KW-0472">Membrane</keyword>
<protein>
    <submittedName>
        <fullName evidence="2">NADH dehydrogenase</fullName>
    </submittedName>
</protein>
<sequence>MKQRRKMFQFYCGSSIILSILASCQNILHRHSGNIIHSSANNQIFHSLHPLVHQSWINSPLLVSMHSASVIIFSPIIVHNLNPRRWSRISSKLGTPWSPRNNVRIRVPPLVILCLPGSY</sequence>
<accession>A0A2P2JCT5</accession>
<keyword evidence="1" id="KW-1133">Transmembrane helix</keyword>